<dbReference type="RefSeq" id="WP_041645071.1">
    <property type="nucleotide sequence ID" value="NZ_CP076686.1"/>
</dbReference>
<evidence type="ECO:0000313" key="1">
    <source>
        <dbReference type="EMBL" id="QWV14705.1"/>
    </source>
</evidence>
<proteinExistence type="predicted"/>
<gene>
    <name evidence="1" type="ORF">KQ249_08995</name>
</gene>
<dbReference type="GeneID" id="78559575"/>
<dbReference type="Proteomes" id="UP000683442">
    <property type="component" value="Chromosome"/>
</dbReference>
<sequence length="94" mass="10628">MKNRKFVLVSKTGYHQKHDGLLRSLLDEGYELFCVVGVDCELWEEVMDEIAVGDGSDPRYLTTTSHPGETENDVIEFAKMFSVSNTSEVDVVRI</sequence>
<accession>A0ABX8ILS2</accession>
<evidence type="ECO:0000313" key="2">
    <source>
        <dbReference type="Proteomes" id="UP000683442"/>
    </source>
</evidence>
<keyword evidence="2" id="KW-1185">Reference proteome</keyword>
<organism evidence="1 2">
    <name type="scientific">Marinobacter adhaerens</name>
    <dbReference type="NCBI Taxonomy" id="1033846"/>
    <lineage>
        <taxon>Bacteria</taxon>
        <taxon>Pseudomonadati</taxon>
        <taxon>Pseudomonadota</taxon>
        <taxon>Gammaproteobacteria</taxon>
        <taxon>Pseudomonadales</taxon>
        <taxon>Marinobacteraceae</taxon>
        <taxon>Marinobacter</taxon>
    </lineage>
</organism>
<dbReference type="EMBL" id="CP076686">
    <property type="protein sequence ID" value="QWV14705.1"/>
    <property type="molecule type" value="Genomic_DNA"/>
</dbReference>
<protein>
    <submittedName>
        <fullName evidence="1">Uncharacterized protein</fullName>
    </submittedName>
</protein>
<name>A0ABX8ILS2_9GAMM</name>
<reference evidence="1 2" key="1">
    <citation type="submission" date="2021-06" db="EMBL/GenBank/DDBJ databases">
        <title>Microbial metabolic specificity influences pelagic lipid remineralization.</title>
        <authorList>
            <person name="Behrendt L."/>
            <person name="Hunter J.E."/>
            <person name="Alcolombri U."/>
            <person name="Smriga S."/>
            <person name="Mincer T."/>
            <person name="Lowenstein D.P."/>
            <person name="Peaudecerf F.J."/>
            <person name="Fernandez V.I."/>
            <person name="Fredricks H."/>
            <person name="Almblad H."/>
            <person name="Harrison J.J."/>
            <person name="Stocker R."/>
            <person name="Van Mooy B.A.S."/>
        </authorList>
    </citation>
    <scope>NUCLEOTIDE SEQUENCE [LARGE SCALE GENOMIC DNA]</scope>
    <source>
        <strain evidence="1 2">HP15-B</strain>
    </source>
</reference>